<dbReference type="Pfam" id="PF10318">
    <property type="entry name" value="7TM_GPCR_Srh"/>
    <property type="match status" value="1"/>
</dbReference>
<name>A0A7I8XI04_BURXY</name>
<dbReference type="EMBL" id="CAJFCV020000001">
    <property type="protein sequence ID" value="CAG9079760.1"/>
    <property type="molecule type" value="Genomic_DNA"/>
</dbReference>
<dbReference type="EMBL" id="CAJFDI010000001">
    <property type="protein sequence ID" value="CAD5207976.1"/>
    <property type="molecule type" value="Genomic_DNA"/>
</dbReference>
<dbReference type="PANTHER" id="PTHR22941">
    <property type="entry name" value="SERPENTINE RECEPTOR"/>
    <property type="match status" value="1"/>
</dbReference>
<sequence length="422" mass="47496">MLLLPSELPSDALIAAYLLLEKITFSFTTILVAFTLFVMRKCELRMGIKGIPDLQRRSFLSDAAFFAAGQVVLFPLPCLFFVGPADFLSTTTLLSVMVLTVGGRGIAMIFQFFYRVSQSISPQSVLYFNWNGVRDRHWVAVFLLLWIGACVAVVLPSYFSIPDQAEERLLLISADPQLADAFRRFPQSFCFAHGTTLSTSLTTLIIVVIGVPVFGAFMLFAIYHQIKSSNWSQKAVRLHMMLLLSLVAQAVAITIFLLIPVYTVMISPFFGVRNMPRISVYCSMFVLGHTFVDCLIVLWFVKPYRMACFRLLNGRKIRGEESSENSRHNTIIPQRQQPALCVTQRRPQRAVLQTSEKGGEEGVEYIIRTERQLGKTRPILRASGPDFLAWYNIAEVELIHPFNTAQTSQSTSISTDFESNSP</sequence>
<feature type="transmembrane region" description="Helical" evidence="1">
    <location>
        <begin position="137"/>
        <end position="159"/>
    </location>
</feature>
<gene>
    <name evidence="2" type="ORF">BXYJ_LOCUS212</name>
</gene>
<feature type="transmembrane region" description="Helical" evidence="1">
    <location>
        <begin position="201"/>
        <end position="222"/>
    </location>
</feature>
<evidence type="ECO:0000256" key="1">
    <source>
        <dbReference type="SAM" id="Phobius"/>
    </source>
</evidence>
<feature type="transmembrane region" description="Helical" evidence="1">
    <location>
        <begin position="12"/>
        <end position="38"/>
    </location>
</feature>
<feature type="transmembrane region" description="Helical" evidence="1">
    <location>
        <begin position="242"/>
        <end position="266"/>
    </location>
</feature>
<keyword evidence="3" id="KW-1185">Reference proteome</keyword>
<dbReference type="AlphaFoldDB" id="A0A7I8XI04"/>
<keyword evidence="1" id="KW-0812">Transmembrane</keyword>
<dbReference type="InterPro" id="IPR019422">
    <property type="entry name" value="7TM_GPCR_serpentine_rcpt_Srh"/>
</dbReference>
<dbReference type="InterPro" id="IPR053220">
    <property type="entry name" value="Nematode_rcpt-like_serp_H"/>
</dbReference>
<feature type="transmembrane region" description="Helical" evidence="1">
    <location>
        <begin position="59"/>
        <end position="82"/>
    </location>
</feature>
<keyword evidence="1" id="KW-0472">Membrane</keyword>
<dbReference type="SUPFAM" id="SSF81321">
    <property type="entry name" value="Family A G protein-coupled receptor-like"/>
    <property type="match status" value="1"/>
</dbReference>
<proteinExistence type="predicted"/>
<protein>
    <submittedName>
        <fullName evidence="2">(pine wood nematode) hypothetical protein</fullName>
    </submittedName>
</protein>
<dbReference type="PANTHER" id="PTHR22941:SF26">
    <property type="entry name" value="SERPENTINE RECEPTOR, CLASS H"/>
    <property type="match status" value="1"/>
</dbReference>
<dbReference type="Proteomes" id="UP000582659">
    <property type="component" value="Unassembled WGS sequence"/>
</dbReference>
<feature type="transmembrane region" description="Helical" evidence="1">
    <location>
        <begin position="278"/>
        <end position="301"/>
    </location>
</feature>
<keyword evidence="1" id="KW-1133">Transmembrane helix</keyword>
<comment type="caution">
    <text evidence="2">The sequence shown here is derived from an EMBL/GenBank/DDBJ whole genome shotgun (WGS) entry which is preliminary data.</text>
</comment>
<evidence type="ECO:0000313" key="2">
    <source>
        <dbReference type="EMBL" id="CAD5207976.1"/>
    </source>
</evidence>
<organism evidence="2 3">
    <name type="scientific">Bursaphelenchus xylophilus</name>
    <name type="common">Pinewood nematode worm</name>
    <name type="synonym">Aphelenchoides xylophilus</name>
    <dbReference type="NCBI Taxonomy" id="6326"/>
    <lineage>
        <taxon>Eukaryota</taxon>
        <taxon>Metazoa</taxon>
        <taxon>Ecdysozoa</taxon>
        <taxon>Nematoda</taxon>
        <taxon>Chromadorea</taxon>
        <taxon>Rhabditida</taxon>
        <taxon>Tylenchina</taxon>
        <taxon>Tylenchomorpha</taxon>
        <taxon>Aphelenchoidea</taxon>
        <taxon>Aphelenchoididae</taxon>
        <taxon>Bursaphelenchus</taxon>
    </lineage>
</organism>
<feature type="transmembrane region" description="Helical" evidence="1">
    <location>
        <begin position="94"/>
        <end position="116"/>
    </location>
</feature>
<dbReference type="Proteomes" id="UP000659654">
    <property type="component" value="Unassembled WGS sequence"/>
</dbReference>
<reference evidence="2" key="1">
    <citation type="submission" date="2020-09" db="EMBL/GenBank/DDBJ databases">
        <authorList>
            <person name="Kikuchi T."/>
        </authorList>
    </citation>
    <scope>NUCLEOTIDE SEQUENCE</scope>
    <source>
        <strain evidence="2">Ka4C1</strain>
    </source>
</reference>
<evidence type="ECO:0000313" key="3">
    <source>
        <dbReference type="Proteomes" id="UP000659654"/>
    </source>
</evidence>
<accession>A0A7I8XI04</accession>